<dbReference type="InterPro" id="IPR015424">
    <property type="entry name" value="PyrdxlP-dep_Trfase"/>
</dbReference>
<dbReference type="Pfam" id="PF01041">
    <property type="entry name" value="DegT_DnrJ_EryC1"/>
    <property type="match status" value="1"/>
</dbReference>
<dbReference type="Gene3D" id="3.40.640.10">
    <property type="entry name" value="Type I PLP-dependent aspartate aminotransferase-like (Major domain)"/>
    <property type="match status" value="1"/>
</dbReference>
<feature type="modified residue" description="N6-(pyridoxal phosphate)lysine" evidence="2">
    <location>
        <position position="194"/>
    </location>
</feature>
<keyword evidence="2 3" id="KW-0663">Pyridoxal phosphate</keyword>
<dbReference type="STRING" id="169760.PSTEL_24940"/>
<dbReference type="GO" id="GO:0000271">
    <property type="term" value="P:polysaccharide biosynthetic process"/>
    <property type="evidence" value="ECO:0007669"/>
    <property type="project" value="TreeGrafter"/>
</dbReference>
<dbReference type="CDD" id="cd00616">
    <property type="entry name" value="AHBA_syn"/>
    <property type="match status" value="1"/>
</dbReference>
<comment type="similarity">
    <text evidence="3">Belongs to the DegT/DnrJ/EryC1 family.</text>
</comment>
<keyword evidence="5" id="KW-1185">Reference proteome</keyword>
<dbReference type="PANTHER" id="PTHR30244">
    <property type="entry name" value="TRANSAMINASE"/>
    <property type="match status" value="1"/>
</dbReference>
<keyword evidence="4" id="KW-0808">Transferase</keyword>
<organism evidence="4 5">
    <name type="scientific">Paenibacillus stellifer</name>
    <dbReference type="NCBI Taxonomy" id="169760"/>
    <lineage>
        <taxon>Bacteria</taxon>
        <taxon>Bacillati</taxon>
        <taxon>Bacillota</taxon>
        <taxon>Bacilli</taxon>
        <taxon>Bacillales</taxon>
        <taxon>Paenibacillaceae</taxon>
        <taxon>Paenibacillus</taxon>
    </lineage>
</organism>
<dbReference type="PIRSF" id="PIRSF000390">
    <property type="entry name" value="PLP_StrS"/>
    <property type="match status" value="1"/>
</dbReference>
<dbReference type="AlphaFoldDB" id="A0A089LWH2"/>
<keyword evidence="4" id="KW-0032">Aminotransferase</keyword>
<evidence type="ECO:0000313" key="4">
    <source>
        <dbReference type="EMBL" id="AIQ65871.1"/>
    </source>
</evidence>
<dbReference type="HOGENOM" id="CLU_033332_0_3_9"/>
<dbReference type="OrthoDB" id="9810913at2"/>
<evidence type="ECO:0000313" key="5">
    <source>
        <dbReference type="Proteomes" id="UP000029507"/>
    </source>
</evidence>
<sequence>MTVENDELKPIRSTLLPYGQQWLDEADINAVIDVLKSDFITQGPSIQRFESKVAEYAGAKFGVAFANGTAALHGACFAAGIGQGDEVITTPLTFLASSNCVLYQGGTPVFADIDPLTYNIDPAQILPKITSRTKAIIPVDFSGQPAEIDKIRSIAKDHHLVVIEDAAHSLGAEYNGRKIGAWADMTMFSFHPVKHVTTGEGGMIVTDNEEYYRKLLQFRSHGMTREPSELIKNDGPWYYEMHSLGYNYRMTDLQAALGVSQMDKLDDFVARRREIAAIYNDEFKDLPGLVLPHQHPNANSSWHLYVLRWLPEYFTASRKVIFEKFREMNIGVNIHYYPVYLQPYYQSLGYEAGICPEAEHYYETSITLPLFPKMREKDIDDVCTTVKLIFDYYRN</sequence>
<dbReference type="InterPro" id="IPR000653">
    <property type="entry name" value="DegT/StrS_aminotransferase"/>
</dbReference>
<dbReference type="Proteomes" id="UP000029507">
    <property type="component" value="Chromosome"/>
</dbReference>
<feature type="active site" description="Proton acceptor" evidence="1">
    <location>
        <position position="194"/>
    </location>
</feature>
<dbReference type="InterPro" id="IPR020026">
    <property type="entry name" value="PseC"/>
</dbReference>
<evidence type="ECO:0000256" key="3">
    <source>
        <dbReference type="RuleBase" id="RU004508"/>
    </source>
</evidence>
<proteinExistence type="inferred from homology"/>
<dbReference type="InterPro" id="IPR015421">
    <property type="entry name" value="PyrdxlP-dep_Trfase_major"/>
</dbReference>
<name>A0A089LWH2_9BACL</name>
<dbReference type="PANTHER" id="PTHR30244:SF34">
    <property type="entry name" value="DTDP-4-AMINO-4,6-DIDEOXYGALACTOSE TRANSAMINASE"/>
    <property type="match status" value="1"/>
</dbReference>
<accession>A0A089LWH2</accession>
<dbReference type="SUPFAM" id="SSF53383">
    <property type="entry name" value="PLP-dependent transferases"/>
    <property type="match status" value="1"/>
</dbReference>
<dbReference type="NCBIfam" id="TIGR03588">
    <property type="entry name" value="PseC"/>
    <property type="match status" value="1"/>
</dbReference>
<dbReference type="GO" id="GO:0008483">
    <property type="term" value="F:transaminase activity"/>
    <property type="evidence" value="ECO:0007669"/>
    <property type="project" value="UniProtKB-KW"/>
</dbReference>
<dbReference type="InterPro" id="IPR015422">
    <property type="entry name" value="PyrdxlP-dep_Trfase_small"/>
</dbReference>
<dbReference type="RefSeq" id="WP_038699260.1">
    <property type="nucleotide sequence ID" value="NZ_CP009286.1"/>
</dbReference>
<dbReference type="Gene3D" id="3.90.1150.10">
    <property type="entry name" value="Aspartate Aminotransferase, domain 1"/>
    <property type="match status" value="1"/>
</dbReference>
<evidence type="ECO:0000256" key="1">
    <source>
        <dbReference type="PIRSR" id="PIRSR000390-1"/>
    </source>
</evidence>
<protein>
    <submittedName>
        <fullName evidence="4">Aminotransferase DegT</fullName>
    </submittedName>
</protein>
<evidence type="ECO:0000256" key="2">
    <source>
        <dbReference type="PIRSR" id="PIRSR000390-2"/>
    </source>
</evidence>
<dbReference type="GO" id="GO:0030170">
    <property type="term" value="F:pyridoxal phosphate binding"/>
    <property type="evidence" value="ECO:0007669"/>
    <property type="project" value="TreeGrafter"/>
</dbReference>
<reference evidence="4 5" key="1">
    <citation type="submission" date="2014-08" db="EMBL/GenBank/DDBJ databases">
        <title>Comparative genomics of the Paenibacillus odorifer group.</title>
        <authorList>
            <person name="den Bakker H.C."/>
            <person name="Tsai Y.-C."/>
            <person name="Martin N."/>
            <person name="Korlach J."/>
            <person name="Wiedmann M."/>
        </authorList>
    </citation>
    <scope>NUCLEOTIDE SEQUENCE [LARGE SCALE GENOMIC DNA]</scope>
    <source>
        <strain evidence="4 5">DSM 14472</strain>
    </source>
</reference>
<dbReference type="EMBL" id="CP009286">
    <property type="protein sequence ID" value="AIQ65871.1"/>
    <property type="molecule type" value="Genomic_DNA"/>
</dbReference>
<dbReference type="KEGG" id="pste:PSTEL_24940"/>
<gene>
    <name evidence="4" type="ORF">PSTEL_24940</name>
</gene>